<evidence type="ECO:0000256" key="9">
    <source>
        <dbReference type="ARBA" id="ARBA00022989"/>
    </source>
</evidence>
<dbReference type="Gene3D" id="6.10.340.10">
    <property type="match status" value="1"/>
</dbReference>
<evidence type="ECO:0000256" key="3">
    <source>
        <dbReference type="ARBA" id="ARBA00004236"/>
    </source>
</evidence>
<name>A0A511MDF6_9NOCA</name>
<dbReference type="GO" id="GO:0005509">
    <property type="term" value="F:calcium ion binding"/>
    <property type="evidence" value="ECO:0007669"/>
    <property type="project" value="UniProtKB-ARBA"/>
</dbReference>
<dbReference type="Gene3D" id="3.30.565.10">
    <property type="entry name" value="Histidine kinase-like ATPase, C-terminal domain"/>
    <property type="match status" value="1"/>
</dbReference>
<dbReference type="InterPro" id="IPR003660">
    <property type="entry name" value="HAMP_dom"/>
</dbReference>
<dbReference type="SMART" id="SM00388">
    <property type="entry name" value="HisKA"/>
    <property type="match status" value="1"/>
</dbReference>
<feature type="domain" description="Histidine kinase" evidence="14">
    <location>
        <begin position="287"/>
        <end position="524"/>
    </location>
</feature>
<dbReference type="PROSITE" id="PS50885">
    <property type="entry name" value="HAMP"/>
    <property type="match status" value="1"/>
</dbReference>
<keyword evidence="8 16" id="KW-0418">Kinase</keyword>
<evidence type="ECO:0000256" key="2">
    <source>
        <dbReference type="ARBA" id="ARBA00001968"/>
    </source>
</evidence>
<keyword evidence="5" id="KW-0597">Phosphoprotein</keyword>
<dbReference type="EC" id="2.7.13.3" evidence="4"/>
<feature type="domain" description="HAMP" evidence="15">
    <location>
        <begin position="212"/>
        <end position="265"/>
    </location>
</feature>
<dbReference type="EMBL" id="BJXA01000017">
    <property type="protein sequence ID" value="GEM38662.1"/>
    <property type="molecule type" value="Genomic_DNA"/>
</dbReference>
<comment type="cofactor">
    <cofactor evidence="2">
        <name>a divalent metal cation</name>
        <dbReference type="ChEBI" id="CHEBI:60240"/>
    </cofactor>
</comment>
<dbReference type="SUPFAM" id="SSF158472">
    <property type="entry name" value="HAMP domain-like"/>
    <property type="match status" value="1"/>
</dbReference>
<evidence type="ECO:0000259" key="14">
    <source>
        <dbReference type="PROSITE" id="PS50109"/>
    </source>
</evidence>
<dbReference type="SUPFAM" id="SSF47384">
    <property type="entry name" value="Homodimeric domain of signal transducing histidine kinase"/>
    <property type="match status" value="1"/>
</dbReference>
<evidence type="ECO:0000259" key="15">
    <source>
        <dbReference type="PROSITE" id="PS50885"/>
    </source>
</evidence>
<proteinExistence type="predicted"/>
<comment type="subcellular location">
    <subcellularLocation>
        <location evidence="3">Cell membrane</location>
    </subcellularLocation>
</comment>
<dbReference type="InterPro" id="IPR004358">
    <property type="entry name" value="Sig_transdc_His_kin-like_C"/>
</dbReference>
<dbReference type="Pfam" id="PF00672">
    <property type="entry name" value="HAMP"/>
    <property type="match status" value="1"/>
</dbReference>
<sequence length="526" mass="57092">MSCARRAAAGRPNDRHTATRLRGGVINEGRIAAVRAKAAGALSAIPLRVTLMLILVATAGLGLLISGMVVTSGLERSLTDRTDQQLRNGAIEWSRRRVPPPPSLPGDPRHTSQFYVRSMQDDGRIYFIKAFGVDAEPALPESPPIGPMTVGSFGGGPTEWRILTVRVPDGTTTVALPLNQNYDIVQRLVMLELVVGLIVLSALAVAAYFVIRRSLRPLLRVENTAAAIARGDLYRRVPVRGNNTEVDRLSRSLNGMLAQIQQAFAKTEASEAAAKHSEAKMRQFVADASHELRTPLTTIRGFAELYRQGATTDPDLFMDRIERESQRMGILVEDLLMLARLDAQRPLERGQVDLLAVASDAVHNARAMAAAADPDTPRRRIDDSPRHPIDDAPRRRIELDIRPGEGTLEVIGDETRLRQVLANLLNNALTHTPPDAAVTVRLTPTADEVLLEVADTGPGLPADEADRIFERFYRTDGSRTRTSGGTGLGLSIVQALVTAHGGTVDVRSVEGEGSTFTVRLPRESAA</sequence>
<dbReference type="Proteomes" id="UP000321424">
    <property type="component" value="Unassembled WGS sequence"/>
</dbReference>
<keyword evidence="6" id="KW-0808">Transferase</keyword>
<evidence type="ECO:0000256" key="13">
    <source>
        <dbReference type="SAM" id="Phobius"/>
    </source>
</evidence>
<dbReference type="PANTHER" id="PTHR45436:SF5">
    <property type="entry name" value="SENSOR HISTIDINE KINASE TRCS"/>
    <property type="match status" value="1"/>
</dbReference>
<dbReference type="Pfam" id="PF02518">
    <property type="entry name" value="HATPase_c"/>
    <property type="match status" value="1"/>
</dbReference>
<dbReference type="CDD" id="cd00075">
    <property type="entry name" value="HATPase"/>
    <property type="match status" value="1"/>
</dbReference>
<dbReference type="FunFam" id="1.10.287.130:FF:000001">
    <property type="entry name" value="Two-component sensor histidine kinase"/>
    <property type="match status" value="1"/>
</dbReference>
<accession>A0A511MDF6</accession>
<dbReference type="SUPFAM" id="SSF55874">
    <property type="entry name" value="ATPase domain of HSP90 chaperone/DNA topoisomerase II/histidine kinase"/>
    <property type="match status" value="1"/>
</dbReference>
<dbReference type="InterPro" id="IPR003594">
    <property type="entry name" value="HATPase_dom"/>
</dbReference>
<keyword evidence="9 13" id="KW-1133">Transmembrane helix</keyword>
<dbReference type="PANTHER" id="PTHR45436">
    <property type="entry name" value="SENSOR HISTIDINE KINASE YKOH"/>
    <property type="match status" value="1"/>
</dbReference>
<protein>
    <recommendedName>
        <fullName evidence="4">histidine kinase</fullName>
        <ecNumber evidence="4">2.7.13.3</ecNumber>
    </recommendedName>
</protein>
<evidence type="ECO:0000256" key="5">
    <source>
        <dbReference type="ARBA" id="ARBA00022553"/>
    </source>
</evidence>
<evidence type="ECO:0000256" key="11">
    <source>
        <dbReference type="ARBA" id="ARBA00023136"/>
    </source>
</evidence>
<dbReference type="GO" id="GO:0005886">
    <property type="term" value="C:plasma membrane"/>
    <property type="evidence" value="ECO:0007669"/>
    <property type="project" value="UniProtKB-SubCell"/>
</dbReference>
<keyword evidence="17" id="KW-1185">Reference proteome</keyword>
<comment type="catalytic activity">
    <reaction evidence="1">
        <text>ATP + protein L-histidine = ADP + protein N-phospho-L-histidine.</text>
        <dbReference type="EC" id="2.7.13.3"/>
    </reaction>
</comment>
<evidence type="ECO:0000313" key="16">
    <source>
        <dbReference type="EMBL" id="GEM38662.1"/>
    </source>
</evidence>
<gene>
    <name evidence="16" type="ORF">NN4_31810</name>
</gene>
<evidence type="ECO:0000256" key="10">
    <source>
        <dbReference type="ARBA" id="ARBA00023012"/>
    </source>
</evidence>
<dbReference type="InterPro" id="IPR003661">
    <property type="entry name" value="HisK_dim/P_dom"/>
</dbReference>
<evidence type="ECO:0000256" key="1">
    <source>
        <dbReference type="ARBA" id="ARBA00000085"/>
    </source>
</evidence>
<evidence type="ECO:0000256" key="4">
    <source>
        <dbReference type="ARBA" id="ARBA00012438"/>
    </source>
</evidence>
<feature type="region of interest" description="Disordered" evidence="12">
    <location>
        <begin position="368"/>
        <end position="391"/>
    </location>
</feature>
<dbReference type="GO" id="GO:0000155">
    <property type="term" value="F:phosphorelay sensor kinase activity"/>
    <property type="evidence" value="ECO:0007669"/>
    <property type="project" value="InterPro"/>
</dbReference>
<dbReference type="InterPro" id="IPR005467">
    <property type="entry name" value="His_kinase_dom"/>
</dbReference>
<comment type="caution">
    <text evidence="16">The sequence shown here is derived from an EMBL/GenBank/DDBJ whole genome shotgun (WGS) entry which is preliminary data.</text>
</comment>
<organism evidence="16 17">
    <name type="scientific">Nocardia ninae NBRC 108245</name>
    <dbReference type="NCBI Taxonomy" id="1210091"/>
    <lineage>
        <taxon>Bacteria</taxon>
        <taxon>Bacillati</taxon>
        <taxon>Actinomycetota</taxon>
        <taxon>Actinomycetes</taxon>
        <taxon>Mycobacteriales</taxon>
        <taxon>Nocardiaceae</taxon>
        <taxon>Nocardia</taxon>
    </lineage>
</organism>
<dbReference type="SMART" id="SM00387">
    <property type="entry name" value="HATPase_c"/>
    <property type="match status" value="1"/>
</dbReference>
<evidence type="ECO:0000256" key="12">
    <source>
        <dbReference type="SAM" id="MobiDB-lite"/>
    </source>
</evidence>
<feature type="compositionally biased region" description="Basic and acidic residues" evidence="12">
    <location>
        <begin position="375"/>
        <end position="391"/>
    </location>
</feature>
<dbReference type="FunFam" id="3.30.565.10:FF:000006">
    <property type="entry name" value="Sensor histidine kinase WalK"/>
    <property type="match status" value="1"/>
</dbReference>
<dbReference type="Gene3D" id="1.10.287.130">
    <property type="match status" value="1"/>
</dbReference>
<dbReference type="PROSITE" id="PS50109">
    <property type="entry name" value="HIS_KIN"/>
    <property type="match status" value="1"/>
</dbReference>
<keyword evidence="7 13" id="KW-0812">Transmembrane</keyword>
<evidence type="ECO:0000313" key="17">
    <source>
        <dbReference type="Proteomes" id="UP000321424"/>
    </source>
</evidence>
<dbReference type="InterPro" id="IPR036890">
    <property type="entry name" value="HATPase_C_sf"/>
</dbReference>
<feature type="transmembrane region" description="Helical" evidence="13">
    <location>
        <begin position="45"/>
        <end position="70"/>
    </location>
</feature>
<reference evidence="16 17" key="1">
    <citation type="submission" date="2019-07" db="EMBL/GenBank/DDBJ databases">
        <title>Whole genome shotgun sequence of Nocardia ninae NBRC 108245.</title>
        <authorList>
            <person name="Hosoyama A."/>
            <person name="Uohara A."/>
            <person name="Ohji S."/>
            <person name="Ichikawa N."/>
        </authorList>
    </citation>
    <scope>NUCLEOTIDE SEQUENCE [LARGE SCALE GENOMIC DNA]</scope>
    <source>
        <strain evidence="16 17">NBRC 108245</strain>
    </source>
</reference>
<dbReference type="Pfam" id="PF00512">
    <property type="entry name" value="HisKA"/>
    <property type="match status" value="1"/>
</dbReference>
<dbReference type="PRINTS" id="PR00344">
    <property type="entry name" value="BCTRLSENSOR"/>
</dbReference>
<evidence type="ECO:0000256" key="8">
    <source>
        <dbReference type="ARBA" id="ARBA00022777"/>
    </source>
</evidence>
<evidence type="ECO:0000256" key="7">
    <source>
        <dbReference type="ARBA" id="ARBA00022692"/>
    </source>
</evidence>
<dbReference type="CDD" id="cd06225">
    <property type="entry name" value="HAMP"/>
    <property type="match status" value="1"/>
</dbReference>
<evidence type="ECO:0000256" key="6">
    <source>
        <dbReference type="ARBA" id="ARBA00022679"/>
    </source>
</evidence>
<dbReference type="SMART" id="SM00304">
    <property type="entry name" value="HAMP"/>
    <property type="match status" value="1"/>
</dbReference>
<keyword evidence="11 13" id="KW-0472">Membrane</keyword>
<keyword evidence="10" id="KW-0902">Two-component regulatory system</keyword>
<dbReference type="InterPro" id="IPR050428">
    <property type="entry name" value="TCS_sensor_his_kinase"/>
</dbReference>
<dbReference type="AlphaFoldDB" id="A0A511MDF6"/>
<dbReference type="CDD" id="cd00082">
    <property type="entry name" value="HisKA"/>
    <property type="match status" value="1"/>
</dbReference>
<dbReference type="InterPro" id="IPR036097">
    <property type="entry name" value="HisK_dim/P_sf"/>
</dbReference>
<feature type="transmembrane region" description="Helical" evidence="13">
    <location>
        <begin position="188"/>
        <end position="211"/>
    </location>
</feature>